<dbReference type="Gene3D" id="3.40.50.300">
    <property type="entry name" value="P-loop containing nucleotide triphosphate hydrolases"/>
    <property type="match status" value="1"/>
</dbReference>
<sequence length="849" mass="91688">MSTSAVIRRVARASGGQNSPELVATRMRSFASSLSPRTAATFLAVMTSDGLENYLITPDTDSMNKAALSAAHAVTGRLSYVDELPDLRAADQVGHLFFRPGGTRASTTQSGRDPFSMAASLADMPVGSWVAITMRAPHRGLLLHEDRLWDRWIKGRIVGGTHHSLEPNGVIAHVAAASTSRSSVDSLLRQVAGDMHGFDLETRTVRFPRTWVLAQLLAATLTFVAAGIGVQLIAPSIATVIPAEVASMITTALFTAAVLPLLAMAGYVVWGRRYEKRFRTGRFPLPPRRWALRTRPPTQGNDQGRAESTQDFQSGSSKRSGDPGDYPLNRGAFKLGAILPVGALAPASGSASGTSETGDRSAPASLLRRIGPVIGLDAIGRMVRLSALDLWAGIAVFGKPRSGKSYLLRSLFAFLLMDQQPLPRDTATAPEQSASMLGEEGVIVAFESKSGQDTAEYQAWATSLGRRKVHVFDLADPDGARINMFTGGDGILDSAAKFVEKMIYHWGSDSIGAASAKTLRGVFTTALGVPTDVLDEAIGTHPEAPTPAPVATPMSIAHALLGGYGDEFGVHLAETIRRRLADVKTHRADDDQNALEIAVSGLSELYGATVKPASRAALQKAPSSKVEVLMLAPHWWRPEGRVTTIEEILRRHLRVVINSGATSTRTGASRDNLRLPAAVGNALSGMLLYSLKEAIQDVCAGWEEQGRYVAIICDELARVATNSPEVIEWTRMQGRSFGVIPIYATQEPDQLPDAVRRTMFSLSTVISYAQENSDVATQIAKDFTGGASEGFEVVHPKEVMDLPRYMTLVRTVLEQQRQNVFTAKVHPFEDDRDAFRDIVYPAETEDRSR</sequence>
<dbReference type="EMBL" id="JAGIOD010000001">
    <property type="protein sequence ID" value="MBP2382824.1"/>
    <property type="molecule type" value="Genomic_DNA"/>
</dbReference>
<name>A0ABS4X533_9MICO</name>
<keyword evidence="2" id="KW-0812">Transmembrane</keyword>
<proteinExistence type="predicted"/>
<organism evidence="3 4">
    <name type="scientific">Brachybacterium sacelli</name>
    <dbReference type="NCBI Taxonomy" id="173364"/>
    <lineage>
        <taxon>Bacteria</taxon>
        <taxon>Bacillati</taxon>
        <taxon>Actinomycetota</taxon>
        <taxon>Actinomycetes</taxon>
        <taxon>Micrococcales</taxon>
        <taxon>Dermabacteraceae</taxon>
        <taxon>Brachybacterium</taxon>
    </lineage>
</organism>
<evidence type="ECO:0000256" key="1">
    <source>
        <dbReference type="SAM" id="MobiDB-lite"/>
    </source>
</evidence>
<dbReference type="SUPFAM" id="SSF52540">
    <property type="entry name" value="P-loop containing nucleoside triphosphate hydrolases"/>
    <property type="match status" value="1"/>
</dbReference>
<accession>A0ABS4X533</accession>
<keyword evidence="4" id="KW-1185">Reference proteome</keyword>
<evidence type="ECO:0000313" key="4">
    <source>
        <dbReference type="Proteomes" id="UP001519290"/>
    </source>
</evidence>
<evidence type="ECO:0008006" key="5">
    <source>
        <dbReference type="Google" id="ProtNLM"/>
    </source>
</evidence>
<keyword evidence="2" id="KW-0472">Membrane</keyword>
<feature type="region of interest" description="Disordered" evidence="1">
    <location>
        <begin position="288"/>
        <end position="325"/>
    </location>
</feature>
<feature type="compositionally biased region" description="Polar residues" evidence="1">
    <location>
        <begin position="296"/>
        <end position="318"/>
    </location>
</feature>
<evidence type="ECO:0000256" key="2">
    <source>
        <dbReference type="SAM" id="Phobius"/>
    </source>
</evidence>
<reference evidence="3 4" key="1">
    <citation type="submission" date="2021-03" db="EMBL/GenBank/DDBJ databases">
        <title>Sequencing the genomes of 1000 actinobacteria strains.</title>
        <authorList>
            <person name="Klenk H.-P."/>
        </authorList>
    </citation>
    <scope>NUCLEOTIDE SEQUENCE [LARGE SCALE GENOMIC DNA]</scope>
    <source>
        <strain evidence="3 4">DSM 14566</strain>
    </source>
</reference>
<dbReference type="Proteomes" id="UP001519290">
    <property type="component" value="Unassembled WGS sequence"/>
</dbReference>
<feature type="transmembrane region" description="Helical" evidence="2">
    <location>
        <begin position="211"/>
        <end position="234"/>
    </location>
</feature>
<dbReference type="InterPro" id="IPR027417">
    <property type="entry name" value="P-loop_NTPase"/>
</dbReference>
<dbReference type="RefSeq" id="WP_209902911.1">
    <property type="nucleotide sequence ID" value="NZ_BAAAJW010000027.1"/>
</dbReference>
<keyword evidence="2" id="KW-1133">Transmembrane helix</keyword>
<gene>
    <name evidence="3" type="ORF">JOF43_002781</name>
</gene>
<protein>
    <recommendedName>
        <fullName evidence="5">TraD/TraG TraM recognition site domain-containing protein</fullName>
    </recommendedName>
</protein>
<evidence type="ECO:0000313" key="3">
    <source>
        <dbReference type="EMBL" id="MBP2382824.1"/>
    </source>
</evidence>
<feature type="transmembrane region" description="Helical" evidence="2">
    <location>
        <begin position="246"/>
        <end position="270"/>
    </location>
</feature>
<comment type="caution">
    <text evidence="3">The sequence shown here is derived from an EMBL/GenBank/DDBJ whole genome shotgun (WGS) entry which is preliminary data.</text>
</comment>